<proteinExistence type="predicted"/>
<dbReference type="Proteomes" id="UP001469553">
    <property type="component" value="Unassembled WGS sequence"/>
</dbReference>
<evidence type="ECO:0000313" key="3">
    <source>
        <dbReference type="EMBL" id="MEQ2289094.1"/>
    </source>
</evidence>
<dbReference type="InterPro" id="IPR036116">
    <property type="entry name" value="FN3_sf"/>
</dbReference>
<dbReference type="EMBL" id="JAHRIP010022202">
    <property type="protein sequence ID" value="MEQ2289094.1"/>
    <property type="molecule type" value="Genomic_DNA"/>
</dbReference>
<feature type="non-terminal residue" evidence="3">
    <location>
        <position position="1"/>
    </location>
</feature>
<feature type="domain" description="Fibronectin type-III" evidence="2">
    <location>
        <begin position="2"/>
        <end position="101"/>
    </location>
</feature>
<evidence type="ECO:0000259" key="2">
    <source>
        <dbReference type="PROSITE" id="PS50853"/>
    </source>
</evidence>
<dbReference type="Pfam" id="PF00041">
    <property type="entry name" value="fn3"/>
    <property type="match status" value="1"/>
</dbReference>
<dbReference type="PROSITE" id="PS50853">
    <property type="entry name" value="FN3"/>
    <property type="match status" value="1"/>
</dbReference>
<reference evidence="3 4" key="1">
    <citation type="submission" date="2021-06" db="EMBL/GenBank/DDBJ databases">
        <authorList>
            <person name="Palmer J.M."/>
        </authorList>
    </citation>
    <scope>NUCLEOTIDE SEQUENCE [LARGE SCALE GENOMIC DNA]</scope>
    <source>
        <strain evidence="3 4">AS_MEX2019</strain>
        <tissue evidence="3">Muscle</tissue>
    </source>
</reference>
<dbReference type="Gene3D" id="2.60.40.10">
    <property type="entry name" value="Immunoglobulins"/>
    <property type="match status" value="1"/>
</dbReference>
<dbReference type="PANTHER" id="PTHR44170:SF51">
    <property type="entry name" value="IMMUNOGLOBULIN SUPERFAMILY MEMBER 9B"/>
    <property type="match status" value="1"/>
</dbReference>
<name>A0ABV0Y5R0_9TELE</name>
<keyword evidence="1" id="KW-1015">Disulfide bond</keyword>
<organism evidence="3 4">
    <name type="scientific">Ameca splendens</name>
    <dbReference type="NCBI Taxonomy" id="208324"/>
    <lineage>
        <taxon>Eukaryota</taxon>
        <taxon>Metazoa</taxon>
        <taxon>Chordata</taxon>
        <taxon>Craniata</taxon>
        <taxon>Vertebrata</taxon>
        <taxon>Euteleostomi</taxon>
        <taxon>Actinopterygii</taxon>
        <taxon>Neopterygii</taxon>
        <taxon>Teleostei</taxon>
        <taxon>Neoteleostei</taxon>
        <taxon>Acanthomorphata</taxon>
        <taxon>Ovalentaria</taxon>
        <taxon>Atherinomorphae</taxon>
        <taxon>Cyprinodontiformes</taxon>
        <taxon>Goodeidae</taxon>
        <taxon>Ameca</taxon>
    </lineage>
</organism>
<dbReference type="SMART" id="SM00060">
    <property type="entry name" value="FN3"/>
    <property type="match status" value="1"/>
</dbReference>
<accession>A0ABV0Y5R0</accession>
<dbReference type="InterPro" id="IPR013783">
    <property type="entry name" value="Ig-like_fold"/>
</dbReference>
<comment type="caution">
    <text evidence="3">The sequence shown here is derived from an EMBL/GenBank/DDBJ whole genome shotgun (WGS) entry which is preliminary data.</text>
</comment>
<dbReference type="CDD" id="cd00063">
    <property type="entry name" value="FN3"/>
    <property type="match status" value="1"/>
</dbReference>
<dbReference type="PANTHER" id="PTHR44170">
    <property type="entry name" value="PROTEIN SIDEKICK"/>
    <property type="match status" value="1"/>
</dbReference>
<dbReference type="SUPFAM" id="SSF49265">
    <property type="entry name" value="Fibronectin type III"/>
    <property type="match status" value="1"/>
</dbReference>
<evidence type="ECO:0000256" key="1">
    <source>
        <dbReference type="ARBA" id="ARBA00023157"/>
    </source>
</evidence>
<dbReference type="InterPro" id="IPR003961">
    <property type="entry name" value="FN3_dom"/>
</dbReference>
<sequence>TSPHSPTSIHVAASSTRANVSWEASYDGGFGQTFSVWYGHVLKRERLGPHDWVSIPVPGGQDWMVVPGLEPETTYQFSVLSQNKLGTGPFSEVVTVNTLGEYTHLSPNGKEIQN</sequence>
<evidence type="ECO:0000313" key="4">
    <source>
        <dbReference type="Proteomes" id="UP001469553"/>
    </source>
</evidence>
<protein>
    <submittedName>
        <fullName evidence="3">Protein turtle B</fullName>
    </submittedName>
</protein>
<gene>
    <name evidence="3" type="primary">IGSF9B_2</name>
    <name evidence="3" type="ORF">AMECASPLE_029535</name>
</gene>
<keyword evidence="4" id="KW-1185">Reference proteome</keyword>